<dbReference type="STRING" id="644358.A0A0C4EBI8"/>
<keyword evidence="2" id="KW-0812">Transmembrane</keyword>
<feature type="transmembrane region" description="Helical" evidence="2">
    <location>
        <begin position="67"/>
        <end position="89"/>
    </location>
</feature>
<protein>
    <submittedName>
        <fullName evidence="3 4">Uncharacterized protein</fullName>
    </submittedName>
</protein>
<name>A0A0C4EBI8_MAGP6</name>
<proteinExistence type="predicted"/>
<keyword evidence="5" id="KW-1185">Reference proteome</keyword>
<feature type="region of interest" description="Disordered" evidence="1">
    <location>
        <begin position="111"/>
        <end position="136"/>
    </location>
</feature>
<dbReference type="Proteomes" id="UP000011715">
    <property type="component" value="Unassembled WGS sequence"/>
</dbReference>
<dbReference type="EMBL" id="GL876977">
    <property type="protein sequence ID" value="KLU91519.1"/>
    <property type="molecule type" value="Genomic_DNA"/>
</dbReference>
<dbReference type="AlphaFoldDB" id="A0A0C4EBI8"/>
<dbReference type="VEuPathDB" id="FungiDB:MAPG_10037"/>
<reference evidence="4" key="5">
    <citation type="submission" date="2015-06" db="UniProtKB">
        <authorList>
            <consortium name="EnsemblFungi"/>
        </authorList>
    </citation>
    <scope>IDENTIFICATION</scope>
    <source>
        <strain evidence="4">ATCC 64411</strain>
    </source>
</reference>
<keyword evidence="2" id="KW-0472">Membrane</keyword>
<dbReference type="EnsemblFungi" id="MAPG_10037T0">
    <property type="protein sequence ID" value="MAPG_10037T0"/>
    <property type="gene ID" value="MAPG_10037"/>
</dbReference>
<reference evidence="3" key="2">
    <citation type="submission" date="2010-05" db="EMBL/GenBank/DDBJ databases">
        <title>The Genome Sequence of Magnaporthe poae strain ATCC 64411.</title>
        <authorList>
            <consortium name="The Broad Institute Genome Sequencing Platform"/>
            <consortium name="Broad Institute Genome Sequencing Center for Infectious Disease"/>
            <person name="Ma L.-J."/>
            <person name="Dead R."/>
            <person name="Young S."/>
            <person name="Zeng Q."/>
            <person name="Koehrsen M."/>
            <person name="Alvarado L."/>
            <person name="Berlin A."/>
            <person name="Chapman S.B."/>
            <person name="Chen Z."/>
            <person name="Freedman E."/>
            <person name="Gellesch M."/>
            <person name="Goldberg J."/>
            <person name="Griggs A."/>
            <person name="Gujja S."/>
            <person name="Heilman E.R."/>
            <person name="Heiman D."/>
            <person name="Hepburn T."/>
            <person name="Howarth C."/>
            <person name="Jen D."/>
            <person name="Larson L."/>
            <person name="Mehta T."/>
            <person name="Neiman D."/>
            <person name="Pearson M."/>
            <person name="Roberts A."/>
            <person name="Saif S."/>
            <person name="Shea T."/>
            <person name="Shenoy N."/>
            <person name="Sisk P."/>
            <person name="Stolte C."/>
            <person name="Sykes S."/>
            <person name="Walk T."/>
            <person name="White J."/>
            <person name="Yandava C."/>
            <person name="Haas B."/>
            <person name="Nusbaum C."/>
            <person name="Birren B."/>
        </authorList>
    </citation>
    <scope>NUCLEOTIDE SEQUENCE</scope>
    <source>
        <strain evidence="3">ATCC 64411</strain>
    </source>
</reference>
<reference evidence="5" key="1">
    <citation type="submission" date="2010-05" db="EMBL/GenBank/DDBJ databases">
        <title>The genome sequence of Magnaporthe poae strain ATCC 64411.</title>
        <authorList>
            <person name="Ma L.-J."/>
            <person name="Dead R."/>
            <person name="Young S."/>
            <person name="Zeng Q."/>
            <person name="Koehrsen M."/>
            <person name="Alvarado L."/>
            <person name="Berlin A."/>
            <person name="Chapman S.B."/>
            <person name="Chen Z."/>
            <person name="Freedman E."/>
            <person name="Gellesch M."/>
            <person name="Goldberg J."/>
            <person name="Griggs A."/>
            <person name="Gujja S."/>
            <person name="Heilman E.R."/>
            <person name="Heiman D."/>
            <person name="Hepburn T."/>
            <person name="Howarth C."/>
            <person name="Jen D."/>
            <person name="Larson L."/>
            <person name="Mehta T."/>
            <person name="Neiman D."/>
            <person name="Pearson M."/>
            <person name="Roberts A."/>
            <person name="Saif S."/>
            <person name="Shea T."/>
            <person name="Shenoy N."/>
            <person name="Sisk P."/>
            <person name="Stolte C."/>
            <person name="Sykes S."/>
            <person name="Walk T."/>
            <person name="White J."/>
            <person name="Yandava C."/>
            <person name="Haas B."/>
            <person name="Nusbaum C."/>
            <person name="Birren B."/>
        </authorList>
    </citation>
    <scope>NUCLEOTIDE SEQUENCE [LARGE SCALE GENOMIC DNA]</scope>
    <source>
        <strain evidence="5">ATCC 64411 / 73-15</strain>
    </source>
</reference>
<evidence type="ECO:0000313" key="4">
    <source>
        <dbReference type="EnsemblFungi" id="MAPG_10037T0"/>
    </source>
</evidence>
<evidence type="ECO:0000313" key="5">
    <source>
        <dbReference type="Proteomes" id="UP000011715"/>
    </source>
</evidence>
<reference evidence="4" key="4">
    <citation type="journal article" date="2015" name="G3 (Bethesda)">
        <title>Genome sequences of three phytopathogenic species of the Magnaporthaceae family of fungi.</title>
        <authorList>
            <person name="Okagaki L.H."/>
            <person name="Nunes C.C."/>
            <person name="Sailsbery J."/>
            <person name="Clay B."/>
            <person name="Brown D."/>
            <person name="John T."/>
            <person name="Oh Y."/>
            <person name="Young N."/>
            <person name="Fitzgerald M."/>
            <person name="Haas B.J."/>
            <person name="Zeng Q."/>
            <person name="Young S."/>
            <person name="Adiconis X."/>
            <person name="Fan L."/>
            <person name="Levin J.Z."/>
            <person name="Mitchell T.K."/>
            <person name="Okubara P.A."/>
            <person name="Farman M.L."/>
            <person name="Kohn L.M."/>
            <person name="Birren B."/>
            <person name="Ma L.-J."/>
            <person name="Dean R.A."/>
        </authorList>
    </citation>
    <scope>NUCLEOTIDE SEQUENCE</scope>
    <source>
        <strain evidence="4">ATCC 64411 / 73-15</strain>
    </source>
</reference>
<evidence type="ECO:0000256" key="1">
    <source>
        <dbReference type="SAM" id="MobiDB-lite"/>
    </source>
</evidence>
<keyword evidence="2" id="KW-1133">Transmembrane helix</keyword>
<dbReference type="OrthoDB" id="5278907at2759"/>
<evidence type="ECO:0000256" key="2">
    <source>
        <dbReference type="SAM" id="Phobius"/>
    </source>
</evidence>
<accession>A0A0C4EBI8</accession>
<reference evidence="3" key="3">
    <citation type="submission" date="2011-03" db="EMBL/GenBank/DDBJ databases">
        <title>Annotation of Magnaporthe poae ATCC 64411.</title>
        <authorList>
            <person name="Ma L.-J."/>
            <person name="Dead R."/>
            <person name="Young S.K."/>
            <person name="Zeng Q."/>
            <person name="Gargeya S."/>
            <person name="Fitzgerald M."/>
            <person name="Haas B."/>
            <person name="Abouelleil A."/>
            <person name="Alvarado L."/>
            <person name="Arachchi H.M."/>
            <person name="Berlin A."/>
            <person name="Brown A."/>
            <person name="Chapman S.B."/>
            <person name="Chen Z."/>
            <person name="Dunbar C."/>
            <person name="Freedman E."/>
            <person name="Gearin G."/>
            <person name="Gellesch M."/>
            <person name="Goldberg J."/>
            <person name="Griggs A."/>
            <person name="Gujja S."/>
            <person name="Heiman D."/>
            <person name="Howarth C."/>
            <person name="Larson L."/>
            <person name="Lui A."/>
            <person name="MacDonald P.J.P."/>
            <person name="Mehta T."/>
            <person name="Montmayeur A."/>
            <person name="Murphy C."/>
            <person name="Neiman D."/>
            <person name="Pearson M."/>
            <person name="Priest M."/>
            <person name="Roberts A."/>
            <person name="Saif S."/>
            <person name="Shea T."/>
            <person name="Shenoy N."/>
            <person name="Sisk P."/>
            <person name="Stolte C."/>
            <person name="Sykes S."/>
            <person name="Yandava C."/>
            <person name="Wortman J."/>
            <person name="Nusbaum C."/>
            <person name="Birren B."/>
        </authorList>
    </citation>
    <scope>NUCLEOTIDE SEQUENCE</scope>
    <source>
        <strain evidence="3">ATCC 64411</strain>
    </source>
</reference>
<evidence type="ECO:0000313" key="3">
    <source>
        <dbReference type="EMBL" id="KLU91519.1"/>
    </source>
</evidence>
<organism evidence="4 5">
    <name type="scientific">Magnaporthiopsis poae (strain ATCC 64411 / 73-15)</name>
    <name type="common">Kentucky bluegrass fungus</name>
    <name type="synonym">Magnaporthe poae</name>
    <dbReference type="NCBI Taxonomy" id="644358"/>
    <lineage>
        <taxon>Eukaryota</taxon>
        <taxon>Fungi</taxon>
        <taxon>Dikarya</taxon>
        <taxon>Ascomycota</taxon>
        <taxon>Pezizomycotina</taxon>
        <taxon>Sordariomycetes</taxon>
        <taxon>Sordariomycetidae</taxon>
        <taxon>Magnaporthales</taxon>
        <taxon>Magnaporthaceae</taxon>
        <taxon>Magnaporthiopsis</taxon>
    </lineage>
</organism>
<sequence>MFAATLRRLAAATKPLAASAAPKSTSPLKKVWPPDYAKLSPQAKLKFEKKYKRRVLLRSARPGWNKIIRLTQLFSVTSITVYGVLFMSWDPPESNPFLNIRKTFWETFGSTFNEPAEQGGPPMTRERPIRSNPRPN</sequence>
<gene>
    <name evidence="3" type="ORF">MAPG_10037</name>
</gene>
<dbReference type="OMA" id="WARPRWT"/>
<dbReference type="eggNOG" id="ENOG502SFC0">
    <property type="taxonomic scope" value="Eukaryota"/>
</dbReference>
<dbReference type="EMBL" id="ADBL01002577">
    <property type="status" value="NOT_ANNOTATED_CDS"/>
    <property type="molecule type" value="Genomic_DNA"/>
</dbReference>